<accession>H0EEA7</accession>
<evidence type="ECO:0000256" key="1">
    <source>
        <dbReference type="SAM" id="MobiDB-lite"/>
    </source>
</evidence>
<keyword evidence="3" id="KW-1185">Reference proteome</keyword>
<evidence type="ECO:0000313" key="3">
    <source>
        <dbReference type="Proteomes" id="UP000005446"/>
    </source>
</evidence>
<name>H0EEA7_GLAL7</name>
<dbReference type="EMBL" id="AGUE01000013">
    <property type="protein sequence ID" value="EHL03166.1"/>
    <property type="molecule type" value="Genomic_DNA"/>
</dbReference>
<dbReference type="OrthoDB" id="10308736at2759"/>
<feature type="compositionally biased region" description="Acidic residues" evidence="1">
    <location>
        <begin position="184"/>
        <end position="196"/>
    </location>
</feature>
<dbReference type="HOGENOM" id="CLU_100290_0_0_1"/>
<proteinExistence type="predicted"/>
<dbReference type="AlphaFoldDB" id="H0EEA7"/>
<sequence length="196" mass="20615">MQDATKFTKGLEGLFDGDISATDAINVVKLAGSGGKWLGNIKNLAKKIVDSVPDLPEIGKKAAESLQGILDEVEETYNDIKDDITDPLELMNNGGETLDKVRGLASKVACTLSKDVLPSIKVLVDEAEKLATDIAEKSGLDLTKCTAGDISGIPTTTAIDESQTTVPAESEPTSEASPTASATETDEEIPEESAEY</sequence>
<feature type="compositionally biased region" description="Polar residues" evidence="1">
    <location>
        <begin position="153"/>
        <end position="183"/>
    </location>
</feature>
<evidence type="ECO:0000313" key="2">
    <source>
        <dbReference type="EMBL" id="EHL03166.1"/>
    </source>
</evidence>
<dbReference type="InParanoid" id="H0EEA7"/>
<gene>
    <name evidence="2" type="ORF">M7I_0781</name>
</gene>
<reference evidence="2 3" key="1">
    <citation type="journal article" date="2012" name="Eukaryot. Cell">
        <title>Genome sequence of the fungus Glarea lozoyensis: the first genome sequence of a species from the Helotiaceae family.</title>
        <authorList>
            <person name="Youssar L."/>
            <person name="Gruening B.A."/>
            <person name="Erxleben A."/>
            <person name="Guenther S."/>
            <person name="Huettel W."/>
        </authorList>
    </citation>
    <scope>NUCLEOTIDE SEQUENCE [LARGE SCALE GENOMIC DNA]</scope>
    <source>
        <strain evidence="3">ATCC 74030 / MF5533</strain>
    </source>
</reference>
<comment type="caution">
    <text evidence="2">The sequence shown here is derived from an EMBL/GenBank/DDBJ whole genome shotgun (WGS) entry which is preliminary data.</text>
</comment>
<protein>
    <submittedName>
        <fullName evidence="2">Uncharacterized protein</fullName>
    </submittedName>
</protein>
<feature type="region of interest" description="Disordered" evidence="1">
    <location>
        <begin position="153"/>
        <end position="196"/>
    </location>
</feature>
<organism evidence="2 3">
    <name type="scientific">Glarea lozoyensis (strain ATCC 74030 / MF5533)</name>
    <dbReference type="NCBI Taxonomy" id="1104152"/>
    <lineage>
        <taxon>Eukaryota</taxon>
        <taxon>Fungi</taxon>
        <taxon>Dikarya</taxon>
        <taxon>Ascomycota</taxon>
        <taxon>Pezizomycotina</taxon>
        <taxon>Leotiomycetes</taxon>
        <taxon>Helotiales</taxon>
        <taxon>Helotiaceae</taxon>
        <taxon>Glarea</taxon>
    </lineage>
</organism>
<dbReference type="Proteomes" id="UP000005446">
    <property type="component" value="Unassembled WGS sequence"/>
</dbReference>